<organism evidence="1 2">
    <name type="scientific">Kickxella alabastrina</name>
    <dbReference type="NCBI Taxonomy" id="61397"/>
    <lineage>
        <taxon>Eukaryota</taxon>
        <taxon>Fungi</taxon>
        <taxon>Fungi incertae sedis</taxon>
        <taxon>Zoopagomycota</taxon>
        <taxon>Kickxellomycotina</taxon>
        <taxon>Kickxellomycetes</taxon>
        <taxon>Kickxellales</taxon>
        <taxon>Kickxellaceae</taxon>
        <taxon>Kickxella</taxon>
    </lineage>
</organism>
<keyword evidence="2" id="KW-1185">Reference proteome</keyword>
<name>A0ACC1IL80_9FUNG</name>
<reference evidence="1" key="1">
    <citation type="submission" date="2022-07" db="EMBL/GenBank/DDBJ databases">
        <title>Phylogenomic reconstructions and comparative analyses of Kickxellomycotina fungi.</title>
        <authorList>
            <person name="Reynolds N.K."/>
            <person name="Stajich J.E."/>
            <person name="Barry K."/>
            <person name="Grigoriev I.V."/>
            <person name="Crous P."/>
            <person name="Smith M.E."/>
        </authorList>
    </citation>
    <scope>NUCLEOTIDE SEQUENCE</scope>
    <source>
        <strain evidence="1">Benny 63K</strain>
    </source>
</reference>
<protein>
    <submittedName>
        <fullName evidence="1">Uncharacterized protein</fullName>
    </submittedName>
</protein>
<evidence type="ECO:0000313" key="2">
    <source>
        <dbReference type="Proteomes" id="UP001150581"/>
    </source>
</evidence>
<evidence type="ECO:0000313" key="1">
    <source>
        <dbReference type="EMBL" id="KAJ1896642.1"/>
    </source>
</evidence>
<comment type="caution">
    <text evidence="1">The sequence shown here is derived from an EMBL/GenBank/DDBJ whole genome shotgun (WGS) entry which is preliminary data.</text>
</comment>
<dbReference type="EMBL" id="JANBPG010000423">
    <property type="protein sequence ID" value="KAJ1896642.1"/>
    <property type="molecule type" value="Genomic_DNA"/>
</dbReference>
<proteinExistence type="predicted"/>
<sequence>MDIDQALQIVVIRPAEGCKDTVIPWHCQANRVPKQDADLHLYCPERWQCTIRRQLLGSKLEQGQTVTLLIGSQNVSFVVVSTTRETPETSESQQERAANGVVGRETQFTIIKGGSGQNIRDKVPGYEPEAANLVSEIRSYFKNKDRFQHLCINPLQSVCVTGISGSGKTTIINATLERLEYPVIYGNLSDIIVNATSTDFADEYISMALADLANRASASAPSVIVLDRIDTLNDKELTEELTGLNGQFCKFGENIPADVFLVLESNVEAADMPAGAKRCDALQHCQLVPVPTLPRREEIVHSIIRRLMAAAAAGSGNQAMASDAEIDALSRRVANSTAGYVARDISALCRQAFLRMLSERNPRDVKTNGVDALAADLSQLNLQPGEAIAQRSVGQSGTCQIDALPSWSQFAASLQAVRPSQQMEFEGVRPTKRWSDIGGYDIIKQSLQRFMRLATTENSSSLGINPPSGILLYGPSGCGKTAMALAMIGESACNVIYIRGSELFSKYLGETEARLRRLFRAARAAAPCIVFMDEIDSIAAKREWASVESGGPALRVLSTLLNEMDGVHETRGVIAVGCTNQLDRIDDAIVRPGRFDQLVKVNMPSLQDRVGILQTLGRNSPLNEDVRIDELAQMTEGYSGAGLEQLFREAGLAAMRQNQSADAFSMSDFMSAFDRISGA</sequence>
<gene>
    <name evidence="1" type="ORF">LPJ66_003866</name>
</gene>
<dbReference type="Proteomes" id="UP001150581">
    <property type="component" value="Unassembled WGS sequence"/>
</dbReference>
<accession>A0ACC1IL80</accession>